<dbReference type="GO" id="GO:0016301">
    <property type="term" value="F:kinase activity"/>
    <property type="evidence" value="ECO:0007669"/>
    <property type="project" value="UniProtKB-KW"/>
</dbReference>
<evidence type="ECO:0000256" key="2">
    <source>
        <dbReference type="ARBA" id="ARBA00022777"/>
    </source>
</evidence>
<reference evidence="8 9" key="1">
    <citation type="journal article" date="2019" name="Int. J. Syst. Evol. Microbiol.">
        <title>The Global Catalogue of Microorganisms (GCM) 10K type strain sequencing project: providing services to taxonomists for standard genome sequencing and annotation.</title>
        <authorList>
            <consortium name="The Broad Institute Genomics Platform"/>
            <consortium name="The Broad Institute Genome Sequencing Center for Infectious Disease"/>
            <person name="Wu L."/>
            <person name="Ma J."/>
        </authorList>
    </citation>
    <scope>NUCLEOTIDE SEQUENCE [LARGE SCALE GENOMIC DNA]</scope>
    <source>
        <strain evidence="8 9">XZYJT29</strain>
    </source>
</reference>
<dbReference type="InterPro" id="IPR031803">
    <property type="entry name" value="BAT_GAF/HTH-assoc"/>
</dbReference>
<keyword evidence="4" id="KW-0804">Transcription</keyword>
<dbReference type="Gene3D" id="3.30.450.40">
    <property type="match status" value="2"/>
</dbReference>
<gene>
    <name evidence="8" type="ORF">ACFQMA_02695</name>
</gene>
<sequence length="714" mass="77564">MTDGVGVLLIEDNPGDVRLVEELLDGATDGSRTATDESGLRIGELRHADTLDEGLRALDETTDVVLLDLGLPDSTGIDTLEAVRDRSRAVAIVVLTGLSDEATGARAVQQGAQEYLVKDELTPPLLGRALRHAIERKKFERTRAALHDASRDVIHAESGREVGDLVVETAVDVLDQQGVGVYLFDGSTNVLRPVAYTDYIEELFGELPSFSADDTAITWQAFVTGETITLDDVLESEYTARQDTPVRSGIWVPLGDHGVLAIVSEAVGQPGQQTQQLADHLAATAEAALDRVEREAALRESEQELARRNRQLERLDRMNALIREIDQILVQATTRAAIEQAVCDRVAEDDQFVFAWIGELAADGTLEPRAWAGANQGYLDTISPSVDAANGPPSVTAATTDSVVVVPNVVDDLRQEPWRKTALTEDFHSAIAIPLTYNDLSYGVLTAFADEPGVLGTVSNDVARELGETIANAINSVETRQALLAETVVEVKLAIREPDDPLSRLARETDCQLEYGGVVPQSDGTIRLFFTARGESAGSIETVADGIPGIRQLRRISDPSADSDGTSRFEMTVSEPTIPSSLVECGAVAQSIELSESEVVATVELPDAVDVRTFLNRLENTYPGTELIARRDTERTDRSQRGFDGLLREELTDRQLEALQTAYLSGYFEWPRERTGEEVAETLDISQPTLNAHLRSAERKLCALLFDGAPSSPE</sequence>
<keyword evidence="9" id="KW-1185">Reference proteome</keyword>
<comment type="caution">
    <text evidence="8">The sequence shown here is derived from an EMBL/GenBank/DDBJ whole genome shotgun (WGS) entry which is preliminary data.</text>
</comment>
<proteinExistence type="predicted"/>
<keyword evidence="5" id="KW-0597">Phosphoprotein</keyword>
<keyword evidence="6" id="KW-0175">Coiled coil</keyword>
<dbReference type="InterPro" id="IPR001789">
    <property type="entry name" value="Sig_transdc_resp-reg_receiver"/>
</dbReference>
<evidence type="ECO:0000259" key="7">
    <source>
        <dbReference type="PROSITE" id="PS50110"/>
    </source>
</evidence>
<accession>A0ABD5Y2W2</accession>
<dbReference type="Gene3D" id="1.10.10.10">
    <property type="entry name" value="Winged helix-like DNA-binding domain superfamily/Winged helix DNA-binding domain"/>
    <property type="match status" value="1"/>
</dbReference>
<dbReference type="Gene3D" id="3.40.50.2300">
    <property type="match status" value="1"/>
</dbReference>
<dbReference type="InterPro" id="IPR007050">
    <property type="entry name" value="HTH_bacterioopsin"/>
</dbReference>
<feature type="modified residue" description="4-aspartylphosphate" evidence="5">
    <location>
        <position position="68"/>
    </location>
</feature>
<evidence type="ECO:0000256" key="6">
    <source>
        <dbReference type="SAM" id="Coils"/>
    </source>
</evidence>
<keyword evidence="1" id="KW-0808">Transferase</keyword>
<dbReference type="SUPFAM" id="SSF52172">
    <property type="entry name" value="CheY-like"/>
    <property type="match status" value="1"/>
</dbReference>
<evidence type="ECO:0000313" key="9">
    <source>
        <dbReference type="Proteomes" id="UP001596432"/>
    </source>
</evidence>
<dbReference type="InterPro" id="IPR036388">
    <property type="entry name" value="WH-like_DNA-bd_sf"/>
</dbReference>
<dbReference type="InterPro" id="IPR003018">
    <property type="entry name" value="GAF"/>
</dbReference>
<evidence type="ECO:0000256" key="5">
    <source>
        <dbReference type="PROSITE-ProRule" id="PRU00169"/>
    </source>
</evidence>
<dbReference type="Proteomes" id="UP001596432">
    <property type="component" value="Unassembled WGS sequence"/>
</dbReference>
<dbReference type="RefSeq" id="WP_274324358.1">
    <property type="nucleotide sequence ID" value="NZ_CP118158.1"/>
</dbReference>
<evidence type="ECO:0000313" key="8">
    <source>
        <dbReference type="EMBL" id="MFC7138744.1"/>
    </source>
</evidence>
<organism evidence="8 9">
    <name type="scientific">Halosimplex aquaticum</name>
    <dbReference type="NCBI Taxonomy" id="3026162"/>
    <lineage>
        <taxon>Archaea</taxon>
        <taxon>Methanobacteriati</taxon>
        <taxon>Methanobacteriota</taxon>
        <taxon>Stenosarchaea group</taxon>
        <taxon>Halobacteria</taxon>
        <taxon>Halobacteriales</taxon>
        <taxon>Haloarculaceae</taxon>
        <taxon>Halosimplex</taxon>
    </lineage>
</organism>
<dbReference type="PROSITE" id="PS50110">
    <property type="entry name" value="RESPONSE_REGULATORY"/>
    <property type="match status" value="1"/>
</dbReference>
<dbReference type="Pfam" id="PF04967">
    <property type="entry name" value="HTH_10"/>
    <property type="match status" value="1"/>
</dbReference>
<dbReference type="CDD" id="cd00156">
    <property type="entry name" value="REC"/>
    <property type="match status" value="1"/>
</dbReference>
<dbReference type="PANTHER" id="PTHR34236">
    <property type="entry name" value="DIMETHYL SULFOXIDE REDUCTASE TRANSCRIPTIONAL ACTIVATOR"/>
    <property type="match status" value="1"/>
</dbReference>
<dbReference type="Pfam" id="PF15915">
    <property type="entry name" value="BAT"/>
    <property type="match status" value="1"/>
</dbReference>
<name>A0ABD5Y2W2_9EURY</name>
<protein>
    <submittedName>
        <fullName evidence="8">Bacterio-opsin activator domain-containing protein</fullName>
    </submittedName>
</protein>
<dbReference type="SUPFAM" id="SSF55781">
    <property type="entry name" value="GAF domain-like"/>
    <property type="match status" value="2"/>
</dbReference>
<dbReference type="Pfam" id="PF13185">
    <property type="entry name" value="GAF_2"/>
    <property type="match status" value="2"/>
</dbReference>
<keyword evidence="3" id="KW-0805">Transcription regulation</keyword>
<dbReference type="InterPro" id="IPR011006">
    <property type="entry name" value="CheY-like_superfamily"/>
</dbReference>
<dbReference type="InterPro" id="IPR029016">
    <property type="entry name" value="GAF-like_dom_sf"/>
</dbReference>
<dbReference type="SMART" id="SM00065">
    <property type="entry name" value="GAF"/>
    <property type="match status" value="2"/>
</dbReference>
<feature type="coiled-coil region" evidence="6">
    <location>
        <begin position="282"/>
        <end position="318"/>
    </location>
</feature>
<evidence type="ECO:0000256" key="1">
    <source>
        <dbReference type="ARBA" id="ARBA00022679"/>
    </source>
</evidence>
<dbReference type="SMART" id="SM00448">
    <property type="entry name" value="REC"/>
    <property type="match status" value="1"/>
</dbReference>
<dbReference type="PANTHER" id="PTHR34236:SF1">
    <property type="entry name" value="DIMETHYL SULFOXIDE REDUCTASE TRANSCRIPTIONAL ACTIVATOR"/>
    <property type="match status" value="1"/>
</dbReference>
<dbReference type="EMBL" id="JBHTAS010000001">
    <property type="protein sequence ID" value="MFC7138744.1"/>
    <property type="molecule type" value="Genomic_DNA"/>
</dbReference>
<dbReference type="Pfam" id="PF00072">
    <property type="entry name" value="Response_reg"/>
    <property type="match status" value="1"/>
</dbReference>
<evidence type="ECO:0000256" key="4">
    <source>
        <dbReference type="ARBA" id="ARBA00023163"/>
    </source>
</evidence>
<keyword evidence="2" id="KW-0418">Kinase</keyword>
<dbReference type="AlphaFoldDB" id="A0ABD5Y2W2"/>
<dbReference type="GeneID" id="78818986"/>
<feature type="domain" description="Response regulatory" evidence="7">
    <location>
        <begin position="6"/>
        <end position="133"/>
    </location>
</feature>
<evidence type="ECO:0000256" key="3">
    <source>
        <dbReference type="ARBA" id="ARBA00023015"/>
    </source>
</evidence>